<dbReference type="SMART" id="SM00862">
    <property type="entry name" value="Trans_reg_C"/>
    <property type="match status" value="1"/>
</dbReference>
<dbReference type="AlphaFoldDB" id="A0A0K6IV74"/>
<protein>
    <submittedName>
        <fullName evidence="10">Two component transcriptional regulator, winged helix family</fullName>
    </submittedName>
</protein>
<keyword evidence="2" id="KW-0902">Two-component regulatory system</keyword>
<evidence type="ECO:0000256" key="5">
    <source>
        <dbReference type="ARBA" id="ARBA00023163"/>
    </source>
</evidence>
<dbReference type="InterPro" id="IPR011006">
    <property type="entry name" value="CheY-like_superfamily"/>
</dbReference>
<dbReference type="SMART" id="SM00448">
    <property type="entry name" value="REC"/>
    <property type="match status" value="1"/>
</dbReference>
<reference evidence="11" key="1">
    <citation type="submission" date="2015-08" db="EMBL/GenBank/DDBJ databases">
        <authorList>
            <person name="Babu N.S."/>
            <person name="Beckwith C.J."/>
            <person name="Beseler K.G."/>
            <person name="Brison A."/>
            <person name="Carone J.V."/>
            <person name="Caskin T.P."/>
            <person name="Diamond M."/>
            <person name="Durham M.E."/>
            <person name="Foxe J.M."/>
            <person name="Go M."/>
            <person name="Henderson B.A."/>
            <person name="Jones I.B."/>
            <person name="McGettigan J.A."/>
            <person name="Micheletti S.J."/>
            <person name="Nasrallah M.E."/>
            <person name="Ortiz D."/>
            <person name="Piller C.R."/>
            <person name="Privatt S.R."/>
            <person name="Schneider S.L."/>
            <person name="Sharp S."/>
            <person name="Smith T.C."/>
            <person name="Stanton J.D."/>
            <person name="Ullery H.E."/>
            <person name="Wilson R.J."/>
            <person name="Serrano M.G."/>
            <person name="Buck G."/>
            <person name="Lee V."/>
            <person name="Wang Y."/>
            <person name="Carvalho R."/>
            <person name="Voegtly L."/>
            <person name="Shi R."/>
            <person name="Duckworth R."/>
            <person name="Johnson A."/>
            <person name="Loviza R."/>
            <person name="Walstead R."/>
            <person name="Shah Z."/>
            <person name="Kiflezghi M."/>
            <person name="Wade K."/>
            <person name="Ball S.L."/>
            <person name="Bradley K.W."/>
            <person name="Asai D.J."/>
            <person name="Bowman C.A."/>
            <person name="Russell D.A."/>
            <person name="Pope W.H."/>
            <person name="Jacobs-Sera D."/>
            <person name="Hendrix R.W."/>
            <person name="Hatfull G.F."/>
        </authorList>
    </citation>
    <scope>NUCLEOTIDE SEQUENCE [LARGE SCALE GENOMIC DNA]</scope>
    <source>
        <strain evidence="11">JCM 19170</strain>
    </source>
</reference>
<keyword evidence="3" id="KW-0805">Transcription regulation</keyword>
<dbReference type="GO" id="GO:0005829">
    <property type="term" value="C:cytosol"/>
    <property type="evidence" value="ECO:0007669"/>
    <property type="project" value="TreeGrafter"/>
</dbReference>
<dbReference type="GO" id="GO:0032993">
    <property type="term" value="C:protein-DNA complex"/>
    <property type="evidence" value="ECO:0007669"/>
    <property type="project" value="TreeGrafter"/>
</dbReference>
<dbReference type="EMBL" id="CYHH01000005">
    <property type="protein sequence ID" value="CUB07217.1"/>
    <property type="molecule type" value="Genomic_DNA"/>
</dbReference>
<evidence type="ECO:0000256" key="1">
    <source>
        <dbReference type="ARBA" id="ARBA00022553"/>
    </source>
</evidence>
<dbReference type="SUPFAM" id="SSF52172">
    <property type="entry name" value="CheY-like"/>
    <property type="match status" value="1"/>
</dbReference>
<sequence length="242" mass="26997">METPYHLVLVDDDHEFRRLLAEDLRRRGFSVDAVADAAALDGVLAQRLPDLIVLDWMLPGEDGPSILRRLRATPRTQAVPVLMLTARSDDFDRVFGLEVGADDYLTKPFLPRELEARIKAILRRTRGTGAQPSLAPRRWRIGPVEFDTVARTLLLPDGTSQPLTGSEFALLSLFVQHPNEVLTRDYLMRATRGRSADVFDRAIDIAVSRLRAKLDADPQAPRAIRAVRGQGYVLAAPVDVLE</sequence>
<dbReference type="Gene3D" id="3.40.50.2300">
    <property type="match status" value="1"/>
</dbReference>
<dbReference type="PROSITE" id="PS51755">
    <property type="entry name" value="OMPR_PHOB"/>
    <property type="match status" value="1"/>
</dbReference>
<name>A0A0K6IV74_9PROT</name>
<dbReference type="InterPro" id="IPR036388">
    <property type="entry name" value="WH-like_DNA-bd_sf"/>
</dbReference>
<dbReference type="Gene3D" id="6.10.250.690">
    <property type="match status" value="1"/>
</dbReference>
<dbReference type="Pfam" id="PF00072">
    <property type="entry name" value="Response_reg"/>
    <property type="match status" value="1"/>
</dbReference>
<proteinExistence type="predicted"/>
<dbReference type="RefSeq" id="WP_055423511.1">
    <property type="nucleotide sequence ID" value="NZ_CYHH01000005.1"/>
</dbReference>
<dbReference type="Proteomes" id="UP000182108">
    <property type="component" value="Unassembled WGS sequence"/>
</dbReference>
<keyword evidence="4 7" id="KW-0238">DNA-binding</keyword>
<dbReference type="Pfam" id="PF00486">
    <property type="entry name" value="Trans_reg_C"/>
    <property type="match status" value="1"/>
</dbReference>
<dbReference type="GO" id="GO:0000976">
    <property type="term" value="F:transcription cis-regulatory region binding"/>
    <property type="evidence" value="ECO:0007669"/>
    <property type="project" value="TreeGrafter"/>
</dbReference>
<feature type="domain" description="OmpR/PhoB-type" evidence="9">
    <location>
        <begin position="136"/>
        <end position="236"/>
    </location>
</feature>
<feature type="modified residue" description="4-aspartylphosphate" evidence="6">
    <location>
        <position position="55"/>
    </location>
</feature>
<keyword evidence="1 6" id="KW-0597">Phosphoprotein</keyword>
<dbReference type="GO" id="GO:0006355">
    <property type="term" value="P:regulation of DNA-templated transcription"/>
    <property type="evidence" value="ECO:0007669"/>
    <property type="project" value="InterPro"/>
</dbReference>
<evidence type="ECO:0000256" key="7">
    <source>
        <dbReference type="PROSITE-ProRule" id="PRU01091"/>
    </source>
</evidence>
<evidence type="ECO:0000313" key="10">
    <source>
        <dbReference type="EMBL" id="CUB07217.1"/>
    </source>
</evidence>
<evidence type="ECO:0000256" key="2">
    <source>
        <dbReference type="ARBA" id="ARBA00023012"/>
    </source>
</evidence>
<organism evidence="10 11">
    <name type="scientific">Tepidiphilus thermophilus</name>
    <dbReference type="NCBI Taxonomy" id="876478"/>
    <lineage>
        <taxon>Bacteria</taxon>
        <taxon>Pseudomonadati</taxon>
        <taxon>Pseudomonadota</taxon>
        <taxon>Hydrogenophilia</taxon>
        <taxon>Hydrogenophilales</taxon>
        <taxon>Hydrogenophilaceae</taxon>
        <taxon>Tepidiphilus</taxon>
    </lineage>
</organism>
<dbReference type="PANTHER" id="PTHR48111:SF4">
    <property type="entry name" value="DNA-BINDING DUAL TRANSCRIPTIONAL REGULATOR OMPR"/>
    <property type="match status" value="1"/>
</dbReference>
<evidence type="ECO:0000259" key="8">
    <source>
        <dbReference type="PROSITE" id="PS50110"/>
    </source>
</evidence>
<accession>A0A0K6IV74</accession>
<dbReference type="CDD" id="cd00383">
    <property type="entry name" value="trans_reg_C"/>
    <property type="match status" value="1"/>
</dbReference>
<feature type="DNA-binding region" description="OmpR/PhoB-type" evidence="7">
    <location>
        <begin position="136"/>
        <end position="236"/>
    </location>
</feature>
<evidence type="ECO:0000313" key="11">
    <source>
        <dbReference type="Proteomes" id="UP000182108"/>
    </source>
</evidence>
<dbReference type="SUPFAM" id="SSF46894">
    <property type="entry name" value="C-terminal effector domain of the bipartite response regulators"/>
    <property type="match status" value="1"/>
</dbReference>
<keyword evidence="5" id="KW-0804">Transcription</keyword>
<dbReference type="OrthoDB" id="5295288at2"/>
<dbReference type="InterPro" id="IPR001867">
    <property type="entry name" value="OmpR/PhoB-type_DNA-bd"/>
</dbReference>
<evidence type="ECO:0000259" key="9">
    <source>
        <dbReference type="PROSITE" id="PS51755"/>
    </source>
</evidence>
<evidence type="ECO:0000256" key="6">
    <source>
        <dbReference type="PROSITE-ProRule" id="PRU00169"/>
    </source>
</evidence>
<evidence type="ECO:0000256" key="3">
    <source>
        <dbReference type="ARBA" id="ARBA00023015"/>
    </source>
</evidence>
<evidence type="ECO:0000256" key="4">
    <source>
        <dbReference type="ARBA" id="ARBA00023125"/>
    </source>
</evidence>
<dbReference type="PROSITE" id="PS50110">
    <property type="entry name" value="RESPONSE_REGULATORY"/>
    <property type="match status" value="1"/>
</dbReference>
<keyword evidence="11" id="KW-1185">Reference proteome</keyword>
<gene>
    <name evidence="10" type="ORF">Ga0061068_105120</name>
</gene>
<dbReference type="InterPro" id="IPR001789">
    <property type="entry name" value="Sig_transdc_resp-reg_receiver"/>
</dbReference>
<dbReference type="InterPro" id="IPR016032">
    <property type="entry name" value="Sig_transdc_resp-reg_C-effctor"/>
</dbReference>
<dbReference type="PANTHER" id="PTHR48111">
    <property type="entry name" value="REGULATOR OF RPOS"/>
    <property type="match status" value="1"/>
</dbReference>
<dbReference type="GO" id="GO:0000156">
    <property type="term" value="F:phosphorelay response regulator activity"/>
    <property type="evidence" value="ECO:0007669"/>
    <property type="project" value="TreeGrafter"/>
</dbReference>
<dbReference type="Gene3D" id="1.10.10.10">
    <property type="entry name" value="Winged helix-like DNA-binding domain superfamily/Winged helix DNA-binding domain"/>
    <property type="match status" value="1"/>
</dbReference>
<feature type="domain" description="Response regulatory" evidence="8">
    <location>
        <begin position="6"/>
        <end position="122"/>
    </location>
</feature>
<dbReference type="InterPro" id="IPR039420">
    <property type="entry name" value="WalR-like"/>
</dbReference>